<evidence type="ECO:0000256" key="1">
    <source>
        <dbReference type="ARBA" id="ARBA00002167"/>
    </source>
</evidence>
<dbReference type="GO" id="GO:0005524">
    <property type="term" value="F:ATP binding"/>
    <property type="evidence" value="ECO:0007669"/>
    <property type="project" value="UniProtKB-KW"/>
</dbReference>
<evidence type="ECO:0000313" key="15">
    <source>
        <dbReference type="EMBL" id="THD81381.1"/>
    </source>
</evidence>
<dbReference type="InterPro" id="IPR000014">
    <property type="entry name" value="PAS"/>
</dbReference>
<accession>A0A4V3V021</accession>
<reference evidence="15 16" key="1">
    <citation type="submission" date="2019-04" db="EMBL/GenBank/DDBJ databases">
        <title>Draft genome sequence of Gemmobacter aestuarii sp. nov.</title>
        <authorList>
            <person name="Hameed A."/>
            <person name="Lin S.-Y."/>
            <person name="Shahina M."/>
            <person name="Lai W.-A."/>
            <person name="Young C.-C."/>
        </authorList>
    </citation>
    <scope>NUCLEOTIDE SEQUENCE [LARGE SCALE GENOMIC DNA]</scope>
    <source>
        <strain evidence="15 16">CC-PW-75</strain>
    </source>
</reference>
<dbReference type="InterPro" id="IPR025943">
    <property type="entry name" value="Sigma_54_int_dom_ATP-bd_2"/>
</dbReference>
<organism evidence="15 16">
    <name type="scientific">Aliigemmobacter aestuarii</name>
    <dbReference type="NCBI Taxonomy" id="1445661"/>
    <lineage>
        <taxon>Bacteria</taxon>
        <taxon>Pseudomonadati</taxon>
        <taxon>Pseudomonadota</taxon>
        <taxon>Alphaproteobacteria</taxon>
        <taxon>Rhodobacterales</taxon>
        <taxon>Paracoccaceae</taxon>
        <taxon>Aliigemmobacter</taxon>
    </lineage>
</organism>
<dbReference type="SUPFAM" id="SSF55785">
    <property type="entry name" value="PYP-like sensor domain (PAS domain)"/>
    <property type="match status" value="1"/>
</dbReference>
<dbReference type="PANTHER" id="PTHR32071">
    <property type="entry name" value="TRANSCRIPTIONAL REGULATORY PROTEIN"/>
    <property type="match status" value="1"/>
</dbReference>
<dbReference type="InterPro" id="IPR025944">
    <property type="entry name" value="Sigma_54_int_dom_CS"/>
</dbReference>
<dbReference type="EMBL" id="SSND01000005">
    <property type="protein sequence ID" value="THD81381.1"/>
    <property type="molecule type" value="Genomic_DNA"/>
</dbReference>
<dbReference type="InterPro" id="IPR030828">
    <property type="entry name" value="HTH_TyrR"/>
</dbReference>
<feature type="domain" description="PAS" evidence="14">
    <location>
        <begin position="20"/>
        <end position="74"/>
    </location>
</feature>
<sequence length="470" mass="51398">MTLPPVAHTNQSAPGAELDRARLLLAAFDSAPDGIIVLDGAGRIVQINREALAISGLRDRKPLGQTLDAVAPDSPLNWTPVQEMLAGRHTGEVIIRSENIGTVFVTLRRVAEMPGAVILTLRDLAVFDHARRMASGQRDPASFTSTVERRLRPDFARQRQLSPYLDRIIARGERALLQGARVIITGESGVGKTEIARHLHSFVANAADPFVAVNCAAIPESLFESELFGYEKGAFTGASSDGKKGLIEAADGGTLFLDEIGEIPLTLQAKLLSFLEDGLFLRVGSTRLRRVNVRIISATNRDLLEMAGERKFREDLYYRLAVVNMPIKPLREMPELLDHLIERFITAINQRRTVPMVLSADLLGRLKAYRYPGNIRELSNLLQQISVLGDDEDELPRRLGGLDPARPAVAPATLPATGSADDGQTLRDRVAAFEMRAIEDAIRLHGSKRKAAAALGVDIGTIVRKTKKEP</sequence>
<dbReference type="PROSITE" id="PS00676">
    <property type="entry name" value="SIGMA54_INTERACT_2"/>
    <property type="match status" value="1"/>
</dbReference>
<evidence type="ECO:0000256" key="11">
    <source>
        <dbReference type="ARBA" id="ARBA00023163"/>
    </source>
</evidence>
<dbReference type="SMART" id="SM00382">
    <property type="entry name" value="AAA"/>
    <property type="match status" value="1"/>
</dbReference>
<dbReference type="OrthoDB" id="9805953at2"/>
<dbReference type="Gene3D" id="3.30.450.20">
    <property type="entry name" value="PAS domain"/>
    <property type="match status" value="1"/>
</dbReference>
<dbReference type="SMART" id="SM00091">
    <property type="entry name" value="PAS"/>
    <property type="match status" value="1"/>
</dbReference>
<dbReference type="CDD" id="cd00009">
    <property type="entry name" value="AAA"/>
    <property type="match status" value="1"/>
</dbReference>
<evidence type="ECO:0000259" key="14">
    <source>
        <dbReference type="PROSITE" id="PS50112"/>
    </source>
</evidence>
<dbReference type="CDD" id="cd00130">
    <property type="entry name" value="PAS"/>
    <property type="match status" value="1"/>
</dbReference>
<evidence type="ECO:0000256" key="9">
    <source>
        <dbReference type="ARBA" id="ARBA00023125"/>
    </source>
</evidence>
<keyword evidence="10" id="KW-0010">Activator</keyword>
<keyword evidence="11" id="KW-0804">Transcription</keyword>
<dbReference type="PROSITE" id="PS00675">
    <property type="entry name" value="SIGMA54_INTERACT_1"/>
    <property type="match status" value="1"/>
</dbReference>
<evidence type="ECO:0000256" key="8">
    <source>
        <dbReference type="ARBA" id="ARBA00023015"/>
    </source>
</evidence>
<dbReference type="NCBIfam" id="TIGR00229">
    <property type="entry name" value="sensory_box"/>
    <property type="match status" value="1"/>
</dbReference>
<dbReference type="InterPro" id="IPR002078">
    <property type="entry name" value="Sigma_54_int"/>
</dbReference>
<dbReference type="InterPro" id="IPR009057">
    <property type="entry name" value="Homeodomain-like_sf"/>
</dbReference>
<evidence type="ECO:0000256" key="2">
    <source>
        <dbReference type="ARBA" id="ARBA00011135"/>
    </source>
</evidence>
<dbReference type="PANTHER" id="PTHR32071:SF117">
    <property type="entry name" value="PTS-DEPENDENT DIHYDROXYACETONE KINASE OPERON REGULATORY PROTEIN-RELATED"/>
    <property type="match status" value="1"/>
</dbReference>
<evidence type="ECO:0000256" key="5">
    <source>
        <dbReference type="ARBA" id="ARBA00022797"/>
    </source>
</evidence>
<name>A0A4V3V021_9RHOB</name>
<dbReference type="PROSITE" id="PS50045">
    <property type="entry name" value="SIGMA54_INTERACT_4"/>
    <property type="match status" value="1"/>
</dbReference>
<keyword evidence="8" id="KW-0805">Transcription regulation</keyword>
<dbReference type="Proteomes" id="UP000309450">
    <property type="component" value="Unassembled WGS sequence"/>
</dbReference>
<dbReference type="RefSeq" id="WP_136395639.1">
    <property type="nucleotide sequence ID" value="NZ_SSND01000005.1"/>
</dbReference>
<feature type="domain" description="Sigma-54 factor interaction" evidence="13">
    <location>
        <begin position="162"/>
        <end position="387"/>
    </location>
</feature>
<evidence type="ECO:0000256" key="3">
    <source>
        <dbReference type="ARBA" id="ARBA00015308"/>
    </source>
</evidence>
<protein>
    <recommendedName>
        <fullName evidence="12">HTH-type transcriptional regulatory protein TyrR</fullName>
    </recommendedName>
    <alternativeName>
        <fullName evidence="3">Nif-specific regulatory protein</fullName>
    </alternativeName>
</protein>
<dbReference type="Pfam" id="PF13188">
    <property type="entry name" value="PAS_8"/>
    <property type="match status" value="1"/>
</dbReference>
<keyword evidence="9" id="KW-0238">DNA-binding</keyword>
<keyword evidence="5" id="KW-0058">Aromatic hydrocarbons catabolism</keyword>
<dbReference type="Pfam" id="PF00158">
    <property type="entry name" value="Sigma54_activat"/>
    <property type="match status" value="1"/>
</dbReference>
<comment type="subunit">
    <text evidence="2">Interacts with sigma-54.</text>
</comment>
<evidence type="ECO:0000256" key="6">
    <source>
        <dbReference type="ARBA" id="ARBA00022840"/>
    </source>
</evidence>
<evidence type="ECO:0000256" key="4">
    <source>
        <dbReference type="ARBA" id="ARBA00022741"/>
    </source>
</evidence>
<dbReference type="InterPro" id="IPR027417">
    <property type="entry name" value="P-loop_NTPase"/>
</dbReference>
<dbReference type="Gene3D" id="1.10.10.60">
    <property type="entry name" value="Homeodomain-like"/>
    <property type="match status" value="1"/>
</dbReference>
<dbReference type="AlphaFoldDB" id="A0A4V3V021"/>
<dbReference type="Pfam" id="PF18024">
    <property type="entry name" value="HTH_50"/>
    <property type="match status" value="1"/>
</dbReference>
<proteinExistence type="predicted"/>
<keyword evidence="4" id="KW-0547">Nucleotide-binding</keyword>
<evidence type="ECO:0000313" key="16">
    <source>
        <dbReference type="Proteomes" id="UP000309450"/>
    </source>
</evidence>
<dbReference type="InterPro" id="IPR003593">
    <property type="entry name" value="AAA+_ATPase"/>
</dbReference>
<dbReference type="SUPFAM" id="SSF46689">
    <property type="entry name" value="Homeodomain-like"/>
    <property type="match status" value="1"/>
</dbReference>
<keyword evidence="16" id="KW-1185">Reference proteome</keyword>
<keyword evidence="7" id="KW-0902">Two-component regulatory system</keyword>
<dbReference type="PROSITE" id="PS50112">
    <property type="entry name" value="PAS"/>
    <property type="match status" value="1"/>
</dbReference>
<dbReference type="InterPro" id="IPR025662">
    <property type="entry name" value="Sigma_54_int_dom_ATP-bd_1"/>
</dbReference>
<dbReference type="Pfam" id="PF25601">
    <property type="entry name" value="AAA_lid_14"/>
    <property type="match status" value="1"/>
</dbReference>
<dbReference type="GO" id="GO:0003677">
    <property type="term" value="F:DNA binding"/>
    <property type="evidence" value="ECO:0007669"/>
    <property type="project" value="UniProtKB-KW"/>
</dbReference>
<dbReference type="FunFam" id="3.40.50.300:FF:000006">
    <property type="entry name" value="DNA-binding transcriptional regulator NtrC"/>
    <property type="match status" value="1"/>
</dbReference>
<dbReference type="GO" id="GO:0000160">
    <property type="term" value="P:phosphorelay signal transduction system"/>
    <property type="evidence" value="ECO:0007669"/>
    <property type="project" value="UniProtKB-KW"/>
</dbReference>
<dbReference type="InterPro" id="IPR035965">
    <property type="entry name" value="PAS-like_dom_sf"/>
</dbReference>
<keyword evidence="6" id="KW-0067">ATP-binding</keyword>
<dbReference type="InterPro" id="IPR058031">
    <property type="entry name" value="AAA_lid_NorR"/>
</dbReference>
<dbReference type="Gene3D" id="1.10.8.60">
    <property type="match status" value="1"/>
</dbReference>
<dbReference type="PROSITE" id="PS00688">
    <property type="entry name" value="SIGMA54_INTERACT_3"/>
    <property type="match status" value="1"/>
</dbReference>
<evidence type="ECO:0000256" key="7">
    <source>
        <dbReference type="ARBA" id="ARBA00023012"/>
    </source>
</evidence>
<dbReference type="SUPFAM" id="SSF52540">
    <property type="entry name" value="P-loop containing nucleoside triphosphate hydrolases"/>
    <property type="match status" value="1"/>
</dbReference>
<evidence type="ECO:0000256" key="12">
    <source>
        <dbReference type="ARBA" id="ARBA00029500"/>
    </source>
</evidence>
<gene>
    <name evidence="15" type="ORF">E7811_15770</name>
</gene>
<evidence type="ECO:0000259" key="13">
    <source>
        <dbReference type="PROSITE" id="PS50045"/>
    </source>
</evidence>
<comment type="function">
    <text evidence="1">Required for activation of most nif operons, which are directly involved in nitrogen fixation.</text>
</comment>
<dbReference type="Gene3D" id="3.40.50.300">
    <property type="entry name" value="P-loop containing nucleotide triphosphate hydrolases"/>
    <property type="match status" value="1"/>
</dbReference>
<comment type="caution">
    <text evidence="15">The sequence shown here is derived from an EMBL/GenBank/DDBJ whole genome shotgun (WGS) entry which is preliminary data.</text>
</comment>
<dbReference type="GO" id="GO:0006355">
    <property type="term" value="P:regulation of DNA-templated transcription"/>
    <property type="evidence" value="ECO:0007669"/>
    <property type="project" value="InterPro"/>
</dbReference>
<evidence type="ECO:0000256" key="10">
    <source>
        <dbReference type="ARBA" id="ARBA00023159"/>
    </source>
</evidence>